<dbReference type="EMBL" id="CP002271">
    <property type="protein sequence ID" value="ADO74030.1"/>
    <property type="molecule type" value="Genomic_DNA"/>
</dbReference>
<feature type="domain" description="PilZ" evidence="2">
    <location>
        <begin position="125"/>
        <end position="229"/>
    </location>
</feature>
<dbReference type="InterPro" id="IPR009875">
    <property type="entry name" value="PilZ_domain"/>
</dbReference>
<dbReference type="Gene3D" id="2.40.10.220">
    <property type="entry name" value="predicted glycosyltransferase like domains"/>
    <property type="match status" value="2"/>
</dbReference>
<dbReference type="KEGG" id="sur:STAUR_6273"/>
<evidence type="ECO:0000259" key="2">
    <source>
        <dbReference type="Pfam" id="PF07238"/>
    </source>
</evidence>
<accession>E3FH00</accession>
<evidence type="ECO:0000256" key="1">
    <source>
        <dbReference type="SAM" id="MobiDB-lite"/>
    </source>
</evidence>
<dbReference type="eggNOG" id="ENOG50319GR">
    <property type="taxonomic scope" value="Bacteria"/>
</dbReference>
<evidence type="ECO:0000313" key="4">
    <source>
        <dbReference type="Proteomes" id="UP000001351"/>
    </source>
</evidence>
<dbReference type="GO" id="GO:0035438">
    <property type="term" value="F:cyclic-di-GMP binding"/>
    <property type="evidence" value="ECO:0007669"/>
    <property type="project" value="InterPro"/>
</dbReference>
<protein>
    <submittedName>
        <fullName evidence="3">Conserved uncharacterized protein</fullName>
    </submittedName>
</protein>
<dbReference type="AlphaFoldDB" id="E3FH00"/>
<dbReference type="Pfam" id="PF07238">
    <property type="entry name" value="PilZ"/>
    <property type="match status" value="1"/>
</dbReference>
<sequence>MFSGSTPESSWVSPSMQNSPENESSVRLKVSYKTPEALIDEYTRSVGQGSVTLETRRSLTRGTRFVFEMQAEGVERPVEVVGEVVHVTPRPGGRYHLTVRYGMSTDRIGLDAVLQRIFAQEQEKLRRYPRIPLNVRAIESTPFSPAFYVRDISRGGVGMEVDAASLPPMVRVGAPFLLEMELAPGPLLLPGEVVWTSTAFRAHSPVTPIFGVHFKDLPQETAEKLEALVTLESLPPGPWWARVSFGQEALSRLT</sequence>
<dbReference type="Proteomes" id="UP000001351">
    <property type="component" value="Chromosome"/>
</dbReference>
<feature type="compositionally biased region" description="Polar residues" evidence="1">
    <location>
        <begin position="1"/>
        <end position="25"/>
    </location>
</feature>
<name>E3FH00_STIAD</name>
<organism evidence="3 4">
    <name type="scientific">Stigmatella aurantiaca (strain DW4/3-1)</name>
    <dbReference type="NCBI Taxonomy" id="378806"/>
    <lineage>
        <taxon>Bacteria</taxon>
        <taxon>Pseudomonadati</taxon>
        <taxon>Myxococcota</taxon>
        <taxon>Myxococcia</taxon>
        <taxon>Myxococcales</taxon>
        <taxon>Cystobacterineae</taxon>
        <taxon>Archangiaceae</taxon>
        <taxon>Stigmatella</taxon>
    </lineage>
</organism>
<gene>
    <name evidence="3" type="ordered locus">STAUR_6273</name>
</gene>
<feature type="region of interest" description="Disordered" evidence="1">
    <location>
        <begin position="1"/>
        <end position="27"/>
    </location>
</feature>
<reference evidence="3 4" key="1">
    <citation type="journal article" date="2011" name="Mol. Biol. Evol.">
        <title>Comparative genomic analysis of fruiting body formation in Myxococcales.</title>
        <authorList>
            <person name="Huntley S."/>
            <person name="Hamann N."/>
            <person name="Wegener-Feldbrugge S."/>
            <person name="Treuner-Lange A."/>
            <person name="Kube M."/>
            <person name="Reinhardt R."/>
            <person name="Klages S."/>
            <person name="Muller R."/>
            <person name="Ronning C.M."/>
            <person name="Nierman W.C."/>
            <person name="Sogaard-Andersen L."/>
        </authorList>
    </citation>
    <scope>NUCLEOTIDE SEQUENCE [LARGE SCALE GENOMIC DNA]</scope>
    <source>
        <strain evidence="3 4">DW4/3-1</strain>
    </source>
</reference>
<keyword evidence="4" id="KW-1185">Reference proteome</keyword>
<proteinExistence type="predicted"/>
<evidence type="ECO:0000313" key="3">
    <source>
        <dbReference type="EMBL" id="ADO74030.1"/>
    </source>
</evidence>
<dbReference type="HOGENOM" id="CLU_077133_0_0_7"/>